<protein>
    <submittedName>
        <fullName evidence="2">Uncharacterized protein LOC118262747</fullName>
    </submittedName>
</protein>
<sequence length="405" mass="46916">MSFIFVMDYIKILLLVFALIYLNDAVKVNMQGSVSFGKEVIDTISHYMRRQGAGATTSGRRSMPFSKEHDVLYIIIKSAYLCRDLRFCEGKLEQFLNEYIMVQTKSIETIFEGIFNHKHMTHEQARKERLFFEEELKKGLREIRKLLKHMTMKMRSESSTYLWIEVIKKISVMFQTAAILLAGERLEGKPEEIDEVKKKLTQKLVIATSIVEGKYESKLCSQYHVCVKAFEVTKALETVLGSFKDMDEESAKIFIRYVSESLMETKLYSHLAEVTSNELQIILNDMAYSDSVSAKEVLLSIHKAVEDRLNALHKKTHMVNGRDVELVHVILSDMDHVYGKSSFDPFHEFMKSFFSWTRTRTRLGGPIRSLLKDLADALSYLPEDLSYKLINEVRTFLEITVDPEY</sequence>
<dbReference type="OrthoDB" id="7442613at2759"/>
<organism evidence="1 2">
    <name type="scientific">Spodoptera frugiperda</name>
    <name type="common">Fall armyworm</name>
    <dbReference type="NCBI Taxonomy" id="7108"/>
    <lineage>
        <taxon>Eukaryota</taxon>
        <taxon>Metazoa</taxon>
        <taxon>Ecdysozoa</taxon>
        <taxon>Arthropoda</taxon>
        <taxon>Hexapoda</taxon>
        <taxon>Insecta</taxon>
        <taxon>Pterygota</taxon>
        <taxon>Neoptera</taxon>
        <taxon>Endopterygota</taxon>
        <taxon>Lepidoptera</taxon>
        <taxon>Glossata</taxon>
        <taxon>Ditrysia</taxon>
        <taxon>Noctuoidea</taxon>
        <taxon>Noctuidae</taxon>
        <taxon>Amphipyrinae</taxon>
        <taxon>Spodoptera</taxon>
    </lineage>
</organism>
<dbReference type="GeneID" id="118262747"/>
<keyword evidence="1" id="KW-1185">Reference proteome</keyword>
<name>A0A9R0CV01_SPOFR</name>
<dbReference type="AlphaFoldDB" id="A0A9R0CV01"/>
<dbReference type="RefSeq" id="XP_035430227.2">
    <property type="nucleotide sequence ID" value="XM_035574334.2"/>
</dbReference>
<evidence type="ECO:0000313" key="1">
    <source>
        <dbReference type="Proteomes" id="UP000829999"/>
    </source>
</evidence>
<proteinExistence type="predicted"/>
<reference evidence="2" key="1">
    <citation type="submission" date="2025-08" db="UniProtKB">
        <authorList>
            <consortium name="RefSeq"/>
        </authorList>
    </citation>
    <scope>IDENTIFICATION</scope>
    <source>
        <tissue evidence="2">Whole larval tissue</tissue>
    </source>
</reference>
<evidence type="ECO:0000313" key="2">
    <source>
        <dbReference type="RefSeq" id="XP_035430227.2"/>
    </source>
</evidence>
<dbReference type="Proteomes" id="UP000829999">
    <property type="component" value="Chromosome 12"/>
</dbReference>
<accession>A0A9R0CV01</accession>
<gene>
    <name evidence="2" type="primary">LOC118262747</name>
</gene>